<name>F6PWA4_HORSE</name>
<dbReference type="AlphaFoldDB" id="F6PWA4"/>
<dbReference type="SUPFAM" id="SSF54791">
    <property type="entry name" value="Eukaryotic type KH-domain (KH-domain type I)"/>
    <property type="match status" value="1"/>
</dbReference>
<dbReference type="SMART" id="SM00322">
    <property type="entry name" value="KH"/>
    <property type="match status" value="1"/>
</dbReference>
<dbReference type="PaxDb" id="9796-ENSECAP00000015511"/>
<dbReference type="STRING" id="9796.ENSECAP00000015511"/>
<keyword evidence="1" id="KW-0694">RNA-binding</keyword>
<dbReference type="GeneTree" id="ENSGT00940000154129"/>
<keyword evidence="4" id="KW-1185">Reference proteome</keyword>
<dbReference type="InterPro" id="IPR004088">
    <property type="entry name" value="KH_dom_type_1"/>
</dbReference>
<dbReference type="HOGENOM" id="CLU_022670_0_1_1"/>
<protein>
    <recommendedName>
        <fullName evidence="2">K Homology domain-containing protein</fullName>
    </recommendedName>
</protein>
<accession>F6PWA4</accession>
<reference evidence="3" key="2">
    <citation type="submission" date="2025-08" db="UniProtKB">
        <authorList>
            <consortium name="Ensembl"/>
        </authorList>
    </citation>
    <scope>IDENTIFICATION</scope>
    <source>
        <strain evidence="3">Thoroughbred</strain>
    </source>
</reference>
<dbReference type="Bgee" id="ENSECAG00000017851">
    <property type="expression patterns" value="Expressed in articular cartilage of joint and 4 other cell types or tissues"/>
</dbReference>
<dbReference type="Pfam" id="PF00013">
    <property type="entry name" value="KH_1"/>
    <property type="match status" value="1"/>
</dbReference>
<dbReference type="Ensembl" id="ENSECAT00000018978.3">
    <property type="protein sequence ID" value="ENSECAP00000015511.3"/>
    <property type="gene ID" value="ENSECAG00000017851.3"/>
</dbReference>
<dbReference type="PROSITE" id="PS50084">
    <property type="entry name" value="KH_TYPE_1"/>
    <property type="match status" value="1"/>
</dbReference>
<evidence type="ECO:0000259" key="2">
    <source>
        <dbReference type="SMART" id="SM00322"/>
    </source>
</evidence>
<dbReference type="Proteomes" id="UP000002281">
    <property type="component" value="Chromosome X"/>
</dbReference>
<dbReference type="Gene3D" id="3.30.1370.10">
    <property type="entry name" value="K Homology domain, type 1"/>
    <property type="match status" value="1"/>
</dbReference>
<dbReference type="InParanoid" id="F6PWA4"/>
<dbReference type="InterPro" id="IPR036612">
    <property type="entry name" value="KH_dom_type_1_sf"/>
</dbReference>
<evidence type="ECO:0000256" key="1">
    <source>
        <dbReference type="PROSITE-ProRule" id="PRU00117"/>
    </source>
</evidence>
<sequence length="103" mass="11079">MPTIGMTEDGLNVTFTTQLLMHGKQVSSIIRKKGESVKKTCGESGAHINISEGNCAERITTLAAHTNVIFKAFAMIIDKLEEDISTKAQLPVDPGHLEPDGPC</sequence>
<reference evidence="3 4" key="1">
    <citation type="journal article" date="2009" name="Science">
        <title>Genome sequence, comparative analysis, and population genetics of the domestic horse.</title>
        <authorList>
            <consortium name="Broad Institute Genome Sequencing Platform"/>
            <consortium name="Broad Institute Whole Genome Assembly Team"/>
            <person name="Wade C.M."/>
            <person name="Giulotto E."/>
            <person name="Sigurdsson S."/>
            <person name="Zoli M."/>
            <person name="Gnerre S."/>
            <person name="Imsland F."/>
            <person name="Lear T.L."/>
            <person name="Adelson D.L."/>
            <person name="Bailey E."/>
            <person name="Bellone R.R."/>
            <person name="Bloecker H."/>
            <person name="Distl O."/>
            <person name="Edgar R.C."/>
            <person name="Garber M."/>
            <person name="Leeb T."/>
            <person name="Mauceli E."/>
            <person name="MacLeod J.N."/>
            <person name="Penedo M.C.T."/>
            <person name="Raison J.M."/>
            <person name="Sharpe T."/>
            <person name="Vogel J."/>
            <person name="Andersson L."/>
            <person name="Antczak D.F."/>
            <person name="Biagi T."/>
            <person name="Binns M.M."/>
            <person name="Chowdhary B.P."/>
            <person name="Coleman S.J."/>
            <person name="Della Valle G."/>
            <person name="Fryc S."/>
            <person name="Guerin G."/>
            <person name="Hasegawa T."/>
            <person name="Hill E.W."/>
            <person name="Jurka J."/>
            <person name="Kiialainen A."/>
            <person name="Lindgren G."/>
            <person name="Liu J."/>
            <person name="Magnani E."/>
            <person name="Mickelson J.R."/>
            <person name="Murray J."/>
            <person name="Nergadze S.G."/>
            <person name="Onofrio R."/>
            <person name="Pedroni S."/>
            <person name="Piras M.F."/>
            <person name="Raudsepp T."/>
            <person name="Rocchi M."/>
            <person name="Roeed K.H."/>
            <person name="Ryder O.A."/>
            <person name="Searle S."/>
            <person name="Skow L."/>
            <person name="Swinburne J.E."/>
            <person name="Syvaenen A.C."/>
            <person name="Tozaki T."/>
            <person name="Valberg S.J."/>
            <person name="Vaudin M."/>
            <person name="White J.R."/>
            <person name="Zody M.C."/>
            <person name="Lander E.S."/>
            <person name="Lindblad-Toh K."/>
        </authorList>
    </citation>
    <scope>NUCLEOTIDE SEQUENCE [LARGE SCALE GENOMIC DNA]</scope>
    <source>
        <strain evidence="3 4">Thoroughbred</strain>
    </source>
</reference>
<feature type="domain" description="K Homology" evidence="2">
    <location>
        <begin position="13"/>
        <end position="81"/>
    </location>
</feature>
<evidence type="ECO:0000313" key="4">
    <source>
        <dbReference type="Proteomes" id="UP000002281"/>
    </source>
</evidence>
<organism evidence="3 4">
    <name type="scientific">Equus caballus</name>
    <name type="common">Horse</name>
    <dbReference type="NCBI Taxonomy" id="9796"/>
    <lineage>
        <taxon>Eukaryota</taxon>
        <taxon>Metazoa</taxon>
        <taxon>Chordata</taxon>
        <taxon>Craniata</taxon>
        <taxon>Vertebrata</taxon>
        <taxon>Euteleostomi</taxon>
        <taxon>Mammalia</taxon>
        <taxon>Eutheria</taxon>
        <taxon>Laurasiatheria</taxon>
        <taxon>Perissodactyla</taxon>
        <taxon>Equidae</taxon>
        <taxon>Equus</taxon>
    </lineage>
</organism>
<dbReference type="GO" id="GO:0003723">
    <property type="term" value="F:RNA binding"/>
    <property type="evidence" value="ECO:0007669"/>
    <property type="project" value="UniProtKB-UniRule"/>
</dbReference>
<proteinExistence type="predicted"/>
<reference evidence="3" key="3">
    <citation type="submission" date="2025-09" db="UniProtKB">
        <authorList>
            <consortium name="Ensembl"/>
        </authorList>
    </citation>
    <scope>IDENTIFICATION</scope>
    <source>
        <strain evidence="3">Thoroughbred</strain>
    </source>
</reference>
<evidence type="ECO:0000313" key="3">
    <source>
        <dbReference type="Ensembl" id="ENSECAP00000015511.3"/>
    </source>
</evidence>
<dbReference type="InterPro" id="IPR004087">
    <property type="entry name" value="KH_dom"/>
</dbReference>